<evidence type="ECO:0000259" key="1">
    <source>
        <dbReference type="Pfam" id="PF09722"/>
    </source>
</evidence>
<reference evidence="3 4" key="1">
    <citation type="submission" date="2015-12" db="EMBL/GenBank/DDBJ databases">
        <title>Draft genome sequence of Mesorhizobium sp. UFLA 01-765, a multitolerant efficient symbiont and plant-growth promoting strain isolated from Zn-mining soil using Leucaena leucocephala as a trap plant.</title>
        <authorList>
            <person name="Rangel W.M."/>
            <person name="Thijs S."/>
            <person name="Longatti S.M."/>
            <person name="Moreira F.M."/>
            <person name="Weyens N."/>
            <person name="Vangronsveld J."/>
            <person name="Van Hamme J.D."/>
            <person name="Bottos E.M."/>
            <person name="Rineau F."/>
        </authorList>
    </citation>
    <scope>NUCLEOTIDE SEQUENCE [LARGE SCALE GENOMIC DNA]</scope>
    <source>
        <strain evidence="3 4">UFLA 01-765</strain>
    </source>
</reference>
<dbReference type="Pfam" id="PF20432">
    <property type="entry name" value="Xre-like-HTH"/>
    <property type="match status" value="1"/>
</dbReference>
<dbReference type="InterPro" id="IPR011979">
    <property type="entry name" value="Antitox_Xre"/>
</dbReference>
<dbReference type="OrthoDB" id="5918037at2"/>
<proteinExistence type="predicted"/>
<protein>
    <submittedName>
        <fullName evidence="3">Antitoxin</fullName>
    </submittedName>
</protein>
<feature type="domain" description="Antitoxin Xre/MbcA/ParS-like toxin-binding" evidence="1">
    <location>
        <begin position="105"/>
        <end position="154"/>
    </location>
</feature>
<dbReference type="InterPro" id="IPR024467">
    <property type="entry name" value="Xre/MbcA/ParS-like_toxin-bd"/>
</dbReference>
<gene>
    <name evidence="3" type="ORF">AU467_32470</name>
</gene>
<feature type="domain" description="Antitoxin Xre-like helix-turn-helix" evidence="2">
    <location>
        <begin position="35"/>
        <end position="100"/>
    </location>
</feature>
<dbReference type="GO" id="GO:0003677">
    <property type="term" value="F:DNA binding"/>
    <property type="evidence" value="ECO:0007669"/>
    <property type="project" value="InterPro"/>
</dbReference>
<organism evidence="3 4">
    <name type="scientific">Rhizobium loti</name>
    <name type="common">Mesorhizobium loti</name>
    <dbReference type="NCBI Taxonomy" id="381"/>
    <lineage>
        <taxon>Bacteria</taxon>
        <taxon>Pseudomonadati</taxon>
        <taxon>Pseudomonadota</taxon>
        <taxon>Alphaproteobacteria</taxon>
        <taxon>Hyphomicrobiales</taxon>
        <taxon>Phyllobacteriaceae</taxon>
        <taxon>Mesorhizobium</taxon>
    </lineage>
</organism>
<dbReference type="AlphaFoldDB" id="A0A117N1X5"/>
<sequence length="157" mass="17675">MAFAETSRMEPEFERLVDLFGGPKVLGFSVSSPLEAHEMILHGIPSQALESLVRHLTVIDLADSFETAFGMSERTFQRHKSDRSKTLNREQGSRTWNFARVLTKATSVLGTQEEAEKWMVQPAMGLDNRRPIDLLATAAGTILVQEFLERLDYGVYT</sequence>
<dbReference type="EMBL" id="LPWA01000151">
    <property type="protein sequence ID" value="KUM23917.1"/>
    <property type="molecule type" value="Genomic_DNA"/>
</dbReference>
<accession>A0A117N1X5</accession>
<dbReference type="InterPro" id="IPR046847">
    <property type="entry name" value="Xre-like_HTH"/>
</dbReference>
<dbReference type="NCBIfam" id="TIGR02293">
    <property type="entry name" value="TAS_TIGR02293"/>
    <property type="match status" value="1"/>
</dbReference>
<comment type="caution">
    <text evidence="3">The sequence shown here is derived from an EMBL/GenBank/DDBJ whole genome shotgun (WGS) entry which is preliminary data.</text>
</comment>
<evidence type="ECO:0000313" key="3">
    <source>
        <dbReference type="EMBL" id="KUM23917.1"/>
    </source>
</evidence>
<name>A0A117N1X5_RHILI</name>
<dbReference type="Proteomes" id="UP000053176">
    <property type="component" value="Unassembled WGS sequence"/>
</dbReference>
<evidence type="ECO:0000259" key="2">
    <source>
        <dbReference type="Pfam" id="PF20432"/>
    </source>
</evidence>
<dbReference type="Pfam" id="PF09722">
    <property type="entry name" value="Xre_MbcA_ParS_C"/>
    <property type="match status" value="1"/>
</dbReference>
<evidence type="ECO:0000313" key="4">
    <source>
        <dbReference type="Proteomes" id="UP000053176"/>
    </source>
</evidence>